<sequence>MEDSHPDTTTIPSDPTITTESPIPRHDKAPKLSTPSTLLQRLRLLLLKRLTITARTTDRTLVRLSKLLSTPSGTDVLLCTTSYTLTLLHALLSRLLEKKLANIATDIAEKADGILLPGETLIASLPAPTSTKILAQIVGSSKALADVIADYRIFVRMWGLLGLYTWARDTYADELPADASRKEKILRGLTWAAIASCVGFQTLENGAYLSSKGALTSASWTGEVGKARENTWWLWSSRFWAVYVGLELVRLGIMRFYKSPAAAGASKTPEVGGDGEKEDKIRREEAVRQEKLGEWLWWKDLASNVAYAPMTLHWSMEQGLLSDLGVGACGIVAGGALLADAWRRTA</sequence>
<keyword evidence="3" id="KW-1185">Reference proteome</keyword>
<feature type="compositionally biased region" description="Low complexity" evidence="1">
    <location>
        <begin position="7"/>
        <end position="22"/>
    </location>
</feature>
<evidence type="ECO:0000313" key="3">
    <source>
        <dbReference type="Proteomes" id="UP001140560"/>
    </source>
</evidence>
<evidence type="ECO:0008006" key="4">
    <source>
        <dbReference type="Google" id="ProtNLM"/>
    </source>
</evidence>
<accession>A0A9W8XYF4</accession>
<dbReference type="AlphaFoldDB" id="A0A9W8XYF4"/>
<evidence type="ECO:0000313" key="2">
    <source>
        <dbReference type="EMBL" id="KAJ4362396.1"/>
    </source>
</evidence>
<protein>
    <recommendedName>
        <fullName evidence="4">Peroxin 11C</fullName>
    </recommendedName>
</protein>
<dbReference type="PANTHER" id="PTHR12652:SF25">
    <property type="entry name" value="MICROBODY (PEROXISOME) PROLIFERATION PROTEIN PEROXIN 11C (EUROFUNG)"/>
    <property type="match status" value="1"/>
</dbReference>
<dbReference type="OrthoDB" id="10005898at2759"/>
<reference evidence="2" key="1">
    <citation type="submission" date="2022-10" db="EMBL/GenBank/DDBJ databases">
        <title>Tapping the CABI collections for fungal endophytes: first genome assemblies for Collariella, Neodidymelliopsis, Ascochyta clinopodiicola, Didymella pomorum, Didymosphaeria variabile, Neocosmospora piperis and Neocucurbitaria cava.</title>
        <authorList>
            <person name="Hill R."/>
        </authorList>
    </citation>
    <scope>NUCLEOTIDE SEQUENCE</scope>
    <source>
        <strain evidence="2">IMI 356814</strain>
    </source>
</reference>
<gene>
    <name evidence="2" type="ORF">N0V83_010489</name>
</gene>
<proteinExistence type="predicted"/>
<organism evidence="2 3">
    <name type="scientific">Neocucurbitaria cava</name>
    <dbReference type="NCBI Taxonomy" id="798079"/>
    <lineage>
        <taxon>Eukaryota</taxon>
        <taxon>Fungi</taxon>
        <taxon>Dikarya</taxon>
        <taxon>Ascomycota</taxon>
        <taxon>Pezizomycotina</taxon>
        <taxon>Dothideomycetes</taxon>
        <taxon>Pleosporomycetidae</taxon>
        <taxon>Pleosporales</taxon>
        <taxon>Pleosporineae</taxon>
        <taxon>Cucurbitariaceae</taxon>
        <taxon>Neocucurbitaria</taxon>
    </lineage>
</organism>
<dbReference type="PANTHER" id="PTHR12652">
    <property type="entry name" value="PEROXISOMAL BIOGENESIS FACTOR 11"/>
    <property type="match status" value="1"/>
</dbReference>
<feature type="region of interest" description="Disordered" evidence="1">
    <location>
        <begin position="1"/>
        <end position="32"/>
    </location>
</feature>
<evidence type="ECO:0000256" key="1">
    <source>
        <dbReference type="SAM" id="MobiDB-lite"/>
    </source>
</evidence>
<name>A0A9W8XYF4_9PLEO</name>
<comment type="caution">
    <text evidence="2">The sequence shown here is derived from an EMBL/GenBank/DDBJ whole genome shotgun (WGS) entry which is preliminary data.</text>
</comment>
<dbReference type="EMBL" id="JAPEUY010000021">
    <property type="protein sequence ID" value="KAJ4362396.1"/>
    <property type="molecule type" value="Genomic_DNA"/>
</dbReference>
<dbReference type="Proteomes" id="UP001140560">
    <property type="component" value="Unassembled WGS sequence"/>
</dbReference>